<dbReference type="EMBL" id="KJ645900">
    <property type="protein sequence ID" value="AII16950.1"/>
    <property type="molecule type" value="Genomic_DNA"/>
</dbReference>
<organism evidence="3 4">
    <name type="scientific">Aureococcus anophagefferens virus</name>
    <dbReference type="NCBI Taxonomy" id="1474867"/>
    <lineage>
        <taxon>Viruses</taxon>
        <taxon>Varidnaviria</taxon>
        <taxon>Bamfordvirae</taxon>
        <taxon>Nucleocytoviricota</taxon>
        <taxon>Megaviricetes</taxon>
        <taxon>Imitervirales</taxon>
        <taxon>Schizomimiviridae</taxon>
        <taxon>Kratosvirus</taxon>
        <taxon>Kratosvirus quantuckense</taxon>
    </lineage>
</organism>
<dbReference type="KEGG" id="vg:20041435"/>
<evidence type="ECO:0000313" key="3">
    <source>
        <dbReference type="EMBL" id="AII16950.1"/>
    </source>
</evidence>
<evidence type="ECO:0000313" key="4">
    <source>
        <dbReference type="Proteomes" id="UP000028667"/>
    </source>
</evidence>
<dbReference type="CDD" id="cd06257">
    <property type="entry name" value="DnaJ"/>
    <property type="match status" value="1"/>
</dbReference>
<dbReference type="SUPFAM" id="SSF46565">
    <property type="entry name" value="Chaperone J-domain"/>
    <property type="match status" value="1"/>
</dbReference>
<dbReference type="Proteomes" id="UP000028667">
    <property type="component" value="Segment"/>
</dbReference>
<name>A0A076FG03_9VIRU</name>
<proteinExistence type="predicted"/>
<feature type="compositionally biased region" description="Basic and acidic residues" evidence="1">
    <location>
        <begin position="68"/>
        <end position="81"/>
    </location>
</feature>
<sequence length="372" mass="44002">MYYQEKLKQLGLKSNQIEKILSTLSIRGIEEFIQKYEQERQEAFLKQQKKGKHLYQDRMQQTRSAKMSSDDFQKKMKSQTDSRNDVVNNLELMTTQLFGETNADGFYDPKDLEQKYRKLALKFHPDKVNGDTRGFNMLKLAFENAKSKIPEFYEEKRIEKKFEKHAPPPDELFDSKFDQSKFNKYFDDNSFKKKEVGYSDWMKNVSDVKEVARPSESNFNSAFVNNKKKMMNSVDPKYLQLMKRSDIPEERYTSHKGVTIGEEEDENTDFTGIAEGGSLNYTDIRRALELTHLVDEDDVDRNTSGDVMKNYSKMKSNQGRIDPMSQAEQEAYQSFLFKKREEEEARKYRANVQDEEYQTFFERTHTKRITNF</sequence>
<gene>
    <name evidence="3" type="ORF">AaV_142</name>
</gene>
<dbReference type="InterPro" id="IPR001623">
    <property type="entry name" value="DnaJ_domain"/>
</dbReference>
<dbReference type="GeneID" id="20041435"/>
<feature type="domain" description="J" evidence="2">
    <location>
        <begin position="93"/>
        <end position="190"/>
    </location>
</feature>
<keyword evidence="3" id="KW-0346">Stress response</keyword>
<feature type="region of interest" description="Disordered" evidence="1">
    <location>
        <begin position="60"/>
        <end position="81"/>
    </location>
</feature>
<protein>
    <submittedName>
        <fullName evidence="3">Putative heat shock protein 40</fullName>
    </submittedName>
</protein>
<accession>A0A076FG03</accession>
<dbReference type="PROSITE" id="PS50076">
    <property type="entry name" value="DNAJ_2"/>
    <property type="match status" value="1"/>
</dbReference>
<reference evidence="3 4" key="1">
    <citation type="journal article" date="2014" name="Virology">
        <title>Genome of brown tide virus (AaV), the little giant of the Megaviridae, elucidates NCLDV genome expansion and host-virus coevolution.</title>
        <authorList>
            <person name="Moniruzzaman M."/>
            <person name="LeCleir G.R."/>
            <person name="Brown C.M."/>
            <person name="Gobler C.J."/>
            <person name="Bidle K.D."/>
            <person name="Wilson W.H."/>
            <person name="Wilhelm S.W."/>
        </authorList>
    </citation>
    <scope>NUCLEOTIDE SEQUENCE [LARGE SCALE GENOMIC DNA]</scope>
    <source>
        <strain evidence="3">BtV-01</strain>
    </source>
</reference>
<dbReference type="Gene3D" id="1.10.287.110">
    <property type="entry name" value="DnaJ domain"/>
    <property type="match status" value="1"/>
</dbReference>
<dbReference type="RefSeq" id="YP_009052218.1">
    <property type="nucleotide sequence ID" value="NC_024697.1"/>
</dbReference>
<dbReference type="InterPro" id="IPR036869">
    <property type="entry name" value="J_dom_sf"/>
</dbReference>
<evidence type="ECO:0000259" key="2">
    <source>
        <dbReference type="PROSITE" id="PS50076"/>
    </source>
</evidence>
<keyword evidence="4" id="KW-1185">Reference proteome</keyword>
<evidence type="ECO:0000256" key="1">
    <source>
        <dbReference type="SAM" id="MobiDB-lite"/>
    </source>
</evidence>